<dbReference type="GO" id="GO:0010212">
    <property type="term" value="P:response to ionizing radiation"/>
    <property type="evidence" value="ECO:0007669"/>
    <property type="project" value="TreeGrafter"/>
</dbReference>
<dbReference type="Proteomes" id="UP000058925">
    <property type="component" value="Chromosome"/>
</dbReference>
<name>A0A654LXD9_9ARCH</name>
<keyword evidence="1" id="KW-0238">DNA-binding</keyword>
<dbReference type="EMBL" id="CP012850">
    <property type="protein sequence ID" value="ALI36128.1"/>
    <property type="molecule type" value="Genomic_DNA"/>
</dbReference>
<evidence type="ECO:0000313" key="3">
    <source>
        <dbReference type="Proteomes" id="UP000058925"/>
    </source>
</evidence>
<dbReference type="GO" id="GO:0003677">
    <property type="term" value="F:DNA binding"/>
    <property type="evidence" value="ECO:0007669"/>
    <property type="project" value="UniProtKB-KW"/>
</dbReference>
<proteinExistence type="predicted"/>
<sequence length="480" mass="53816">MALDYNKMIEIILEEKQDLNFEKLKTMIEEKKTNVGAGYLTDQGALFLVAADLGISLEKNPNSEYSLKDIFVGARDVTTVGRIMTINPIKTFLKRDSNQESKNRIIHIYDKDSNIKIKLWDDFVDLPEQLDLKLGDLIKVSKGQVKAGMDNKPIINLSGNGSIEIVLEDRKYEIPLLSDITQTIDDLDIPKENMVISGRITSDPRISSFTNSRGERAKSLHMELSNDSNTRKVRSIIWNINDEKIPKSLMAGSKIKLIGVKTKIGNPNFSNGDLEIHGDEGTGFEFVEQIDPVESYTLRIISARLDPTERKTHCMAIDKDSKSYLLLIDTKLFDVQVETDDIIECYPSRVLGNTIEITDQDSYLQILKEDKNIPKTGQFESKIMDVDSLNKPYVVEVIVLQNPNKMEVNTKSGETVSVADTIVGDDTGEIRLVGWRENSGLVSDLKIGERVRILAVNAASGKEGNIELSLKPYSNIMKIS</sequence>
<protein>
    <submittedName>
        <fullName evidence="2">Replication factor A</fullName>
    </submittedName>
</protein>
<dbReference type="OrthoDB" id="6262at2157"/>
<dbReference type="PANTHER" id="PTHR13356">
    <property type="entry name" value="OB FOLD NUCLEIC ACID BINDING PROTEIN-RELATED"/>
    <property type="match status" value="1"/>
</dbReference>
<reference evidence="3" key="1">
    <citation type="submission" date="2015-10" db="EMBL/GenBank/DDBJ databases">
        <title>Niche specialization of a soil ammonia-oxidizing archaeon, Candidatus Nitrosocosmicus oleophilus.</title>
        <authorList>
            <person name="Jung M.-Y."/>
            <person name="Rhee S.-K."/>
        </authorList>
    </citation>
    <scope>NUCLEOTIDE SEQUENCE [LARGE SCALE GENOMIC DNA]</scope>
    <source>
        <strain evidence="3">MY3</strain>
    </source>
</reference>
<evidence type="ECO:0000256" key="1">
    <source>
        <dbReference type="ARBA" id="ARBA00023125"/>
    </source>
</evidence>
<organism evidence="2 3">
    <name type="scientific">Candidatus Nitrosocosmicus oleophilus</name>
    <dbReference type="NCBI Taxonomy" id="1353260"/>
    <lineage>
        <taxon>Archaea</taxon>
        <taxon>Nitrososphaerota</taxon>
        <taxon>Nitrososphaeria</taxon>
        <taxon>Nitrososphaerales</taxon>
        <taxon>Nitrososphaeraceae</taxon>
        <taxon>Candidatus Nitrosocosmicus</taxon>
    </lineage>
</organism>
<evidence type="ECO:0000313" key="2">
    <source>
        <dbReference type="EMBL" id="ALI36128.1"/>
    </source>
</evidence>
<dbReference type="PANTHER" id="PTHR13356:SF0">
    <property type="entry name" value="SOSS COMPLEX SUBUNIT B HOMOLOG"/>
    <property type="match status" value="1"/>
</dbReference>
<dbReference type="AlphaFoldDB" id="A0A654LXD9"/>
<dbReference type="SUPFAM" id="SSF50249">
    <property type="entry name" value="Nucleic acid-binding proteins"/>
    <property type="match status" value="2"/>
</dbReference>
<dbReference type="Gene3D" id="2.40.50.140">
    <property type="entry name" value="Nucleic acid-binding proteins"/>
    <property type="match status" value="3"/>
</dbReference>
<dbReference type="InterPro" id="IPR051231">
    <property type="entry name" value="SOSS-B"/>
</dbReference>
<gene>
    <name evidence="2" type="ORF">NMY3_01925</name>
</gene>
<dbReference type="KEGG" id="taa:NMY3_01925"/>
<dbReference type="InterPro" id="IPR012340">
    <property type="entry name" value="NA-bd_OB-fold"/>
</dbReference>
<accession>A0A654LXD9</accession>
<keyword evidence="3" id="KW-1185">Reference proteome</keyword>
<dbReference type="GO" id="GO:0000724">
    <property type="term" value="P:double-strand break repair via homologous recombination"/>
    <property type="evidence" value="ECO:0007669"/>
    <property type="project" value="TreeGrafter"/>
</dbReference>